<dbReference type="AlphaFoldDB" id="A0A2S2NIH5"/>
<dbReference type="EMBL" id="GGMR01004336">
    <property type="protein sequence ID" value="MBY16955.1"/>
    <property type="molecule type" value="Transcribed_RNA"/>
</dbReference>
<name>A0A2S2NIH5_SCHGA</name>
<accession>A0A2S2NIH5</accession>
<feature type="domain" description="DUF4789" evidence="1">
    <location>
        <begin position="126"/>
        <end position="245"/>
    </location>
</feature>
<protein>
    <recommendedName>
        <fullName evidence="1">DUF4789 domain-containing protein</fullName>
    </recommendedName>
</protein>
<gene>
    <name evidence="2" type="ORF">g.94129</name>
</gene>
<evidence type="ECO:0000259" key="1">
    <source>
        <dbReference type="Pfam" id="PF16033"/>
    </source>
</evidence>
<dbReference type="PANTHER" id="PTHR21177">
    <property type="entry name" value="IP06524P-RELATED"/>
    <property type="match status" value="1"/>
</dbReference>
<proteinExistence type="predicted"/>
<organism evidence="2">
    <name type="scientific">Schizaphis graminum</name>
    <name type="common">Green bug aphid</name>
    <dbReference type="NCBI Taxonomy" id="13262"/>
    <lineage>
        <taxon>Eukaryota</taxon>
        <taxon>Metazoa</taxon>
        <taxon>Ecdysozoa</taxon>
        <taxon>Arthropoda</taxon>
        <taxon>Hexapoda</taxon>
        <taxon>Insecta</taxon>
        <taxon>Pterygota</taxon>
        <taxon>Neoptera</taxon>
        <taxon>Paraneoptera</taxon>
        <taxon>Hemiptera</taxon>
        <taxon>Sternorrhyncha</taxon>
        <taxon>Aphidomorpha</taxon>
        <taxon>Aphidoidea</taxon>
        <taxon>Aphididae</taxon>
        <taxon>Aphidini</taxon>
        <taxon>Schizaphis</taxon>
    </lineage>
</organism>
<dbReference type="InterPro" id="IPR031993">
    <property type="entry name" value="DUF4789"/>
</dbReference>
<sequence length="333" mass="37829">MKNIMNIPNTMFVSLLIFASLTDVFSYYLADLTIPNSREQSEYIYKKCLSMNKIVYEDRCWDLLTKGPCDEGQWLVLDKAADEEQLQKPRPLTAKCKVRRCSESDVYWPRDGFCHDEETARRERLCASANTVLAIDEYGNGFCKCHDGGKVPYVRVVSSSNDDNDSQPCYPVYSKGPCPRDHVLIPYGDRYGVCAVDDCAEERRRWTADTSSQRPDVMRQQRGQPTSVARWTDGRCYELGTRGPCTGHEQLAVVRGAMMRPECVRLSVELTVLPKTTDRPGCQTDHWGNCETGVEVSTAPNELKDALLKNAKRYNGQMTTRRANVHGVRRSRL</sequence>
<reference evidence="2" key="1">
    <citation type="submission" date="2018-04" db="EMBL/GenBank/DDBJ databases">
        <title>Transcriptome of Schizaphis graminum biotype I.</title>
        <authorList>
            <person name="Scully E.D."/>
            <person name="Geib S.M."/>
            <person name="Palmer N.A."/>
            <person name="Koch K."/>
            <person name="Bradshaw J."/>
            <person name="Heng-Moss T."/>
            <person name="Sarath G."/>
        </authorList>
    </citation>
    <scope>NUCLEOTIDE SEQUENCE</scope>
</reference>
<dbReference type="Pfam" id="PF16033">
    <property type="entry name" value="DUF4789"/>
    <property type="match status" value="1"/>
</dbReference>
<evidence type="ECO:0000313" key="2">
    <source>
        <dbReference type="EMBL" id="MBY16955.1"/>
    </source>
</evidence>